<dbReference type="PANTHER" id="PTHR46028">
    <property type="entry name" value="KYNURENINE 3-MONOOXYGENASE"/>
    <property type="match status" value="1"/>
</dbReference>
<feature type="domain" description="FAD-binding" evidence="7">
    <location>
        <begin position="290"/>
        <end position="329"/>
    </location>
</feature>
<gene>
    <name evidence="9" type="ordered locus">PCC8801_0812</name>
</gene>
<dbReference type="Pfam" id="PF07992">
    <property type="entry name" value="Pyr_redox_2"/>
    <property type="match status" value="1"/>
</dbReference>
<keyword evidence="10" id="KW-1185">Reference proteome</keyword>
<dbReference type="RefSeq" id="WP_012594170.1">
    <property type="nucleotide sequence ID" value="NC_011726.1"/>
</dbReference>
<keyword evidence="2" id="KW-0285">Flavoprotein</keyword>
<dbReference type="EC" id="1.14.13.9" evidence="9"/>
<sequence>MLKKVVIIGAGPAGLLLAHYLLSRGKYQIEIYESRRLQDITEITAYRTFPLSLQERGRKAIRMIPGLEEAIIANSIFCRGTLIYRKRGKPRNIKRNNPILTIDRNRLVAIFYQKLLDNYSSEQLKIHFGCEAIQIDSPAHIITLQPQTGDSFTVNYDILIGADGANSRVRNYLNAQRGLQCHQQYVPDSYKSLCLNRLNSELGIALESDLIHTSNMGNNTRILLVPQPDNQLKGVILFPADQNPFEDLLTSSQVLDFFEQNFPIFAPLLSKEQAEILLKSPVGRPITIRCDRFHDNHAILLIGDAAHAVSPSMGQGCNSSLQDVLILNHLLDQYDDNWQKVLPEFSKQRIFDAHAVQELSDYCFPRKGKLLIAEFFFRLVLGRLLNKYFPDFFKPFVVDLVFDTDIPYSQILSQNQRWINKVKQSSN</sequence>
<dbReference type="KEGG" id="cyp:PCC8801_0812"/>
<evidence type="ECO:0000256" key="5">
    <source>
        <dbReference type="ARBA" id="ARBA00023002"/>
    </source>
</evidence>
<dbReference type="GO" id="GO:0070189">
    <property type="term" value="P:kynurenine metabolic process"/>
    <property type="evidence" value="ECO:0007669"/>
    <property type="project" value="TreeGrafter"/>
</dbReference>
<evidence type="ECO:0000256" key="1">
    <source>
        <dbReference type="ARBA" id="ARBA00001974"/>
    </source>
</evidence>
<dbReference type="InterPro" id="IPR002938">
    <property type="entry name" value="FAD-bd"/>
</dbReference>
<dbReference type="InterPro" id="IPR036188">
    <property type="entry name" value="FAD/NAD-bd_sf"/>
</dbReference>
<dbReference type="GO" id="GO:0004502">
    <property type="term" value="F:kynurenine 3-monooxygenase activity"/>
    <property type="evidence" value="ECO:0007669"/>
    <property type="project" value="UniProtKB-EC"/>
</dbReference>
<evidence type="ECO:0000313" key="9">
    <source>
        <dbReference type="EMBL" id="ACK64894.1"/>
    </source>
</evidence>
<dbReference type="Gene3D" id="3.50.50.60">
    <property type="entry name" value="FAD/NAD(P)-binding domain"/>
    <property type="match status" value="1"/>
</dbReference>
<evidence type="ECO:0000259" key="8">
    <source>
        <dbReference type="Pfam" id="PF07992"/>
    </source>
</evidence>
<reference evidence="10" key="1">
    <citation type="journal article" date="2011" name="MBio">
        <title>Novel metabolic attributes of the genus Cyanothece, comprising a group of unicellular nitrogen-fixing Cyanobacteria.</title>
        <authorList>
            <person name="Bandyopadhyay A."/>
            <person name="Elvitigala T."/>
            <person name="Welsh E."/>
            <person name="Stockel J."/>
            <person name="Liberton M."/>
            <person name="Min H."/>
            <person name="Sherman L.A."/>
            <person name="Pakrasi H.B."/>
        </authorList>
    </citation>
    <scope>NUCLEOTIDE SEQUENCE [LARGE SCALE GENOMIC DNA]</scope>
    <source>
        <strain evidence="10">PCC 8801</strain>
    </source>
</reference>
<evidence type="ECO:0000259" key="7">
    <source>
        <dbReference type="Pfam" id="PF01494"/>
    </source>
</evidence>
<dbReference type="STRING" id="41431.PCC8801_0812"/>
<accession>B7JYM4</accession>
<dbReference type="EMBL" id="CP001287">
    <property type="protein sequence ID" value="ACK64894.1"/>
    <property type="molecule type" value="Genomic_DNA"/>
</dbReference>
<dbReference type="eggNOG" id="COG0654">
    <property type="taxonomic scope" value="Bacteria"/>
</dbReference>
<dbReference type="InterPro" id="IPR023753">
    <property type="entry name" value="FAD/NAD-binding_dom"/>
</dbReference>
<feature type="domain" description="FAD/NAD(P)-binding" evidence="8">
    <location>
        <begin position="3"/>
        <end position="172"/>
    </location>
</feature>
<name>B7JYM4_RIPO1</name>
<keyword evidence="5 9" id="KW-0560">Oxidoreductase</keyword>
<organism evidence="9 10">
    <name type="scientific">Rippkaea orientalis (strain PCC 8801 / RF-1)</name>
    <name type="common">Cyanothece sp. (strain PCC 8801)</name>
    <dbReference type="NCBI Taxonomy" id="41431"/>
    <lineage>
        <taxon>Bacteria</taxon>
        <taxon>Bacillati</taxon>
        <taxon>Cyanobacteriota</taxon>
        <taxon>Cyanophyceae</taxon>
        <taxon>Oscillatoriophycideae</taxon>
        <taxon>Chroococcales</taxon>
        <taxon>Aphanothecaceae</taxon>
        <taxon>Rippkaea</taxon>
        <taxon>Rippkaea orientalis</taxon>
    </lineage>
</organism>
<evidence type="ECO:0000256" key="4">
    <source>
        <dbReference type="ARBA" id="ARBA00022857"/>
    </source>
</evidence>
<dbReference type="GO" id="GO:0071949">
    <property type="term" value="F:FAD binding"/>
    <property type="evidence" value="ECO:0007669"/>
    <property type="project" value="InterPro"/>
</dbReference>
<dbReference type="SUPFAM" id="SSF51905">
    <property type="entry name" value="FAD/NAD(P)-binding domain"/>
    <property type="match status" value="1"/>
</dbReference>
<keyword evidence="3" id="KW-0274">FAD</keyword>
<dbReference type="HOGENOM" id="CLU_023210_0_1_3"/>
<evidence type="ECO:0000256" key="2">
    <source>
        <dbReference type="ARBA" id="ARBA00022630"/>
    </source>
</evidence>
<keyword evidence="4" id="KW-0521">NADP</keyword>
<dbReference type="OrthoDB" id="9782160at2"/>
<evidence type="ECO:0000256" key="3">
    <source>
        <dbReference type="ARBA" id="ARBA00022827"/>
    </source>
</evidence>
<dbReference type="Proteomes" id="UP000008204">
    <property type="component" value="Chromosome"/>
</dbReference>
<dbReference type="PRINTS" id="PR00420">
    <property type="entry name" value="RNGMNOXGNASE"/>
</dbReference>
<dbReference type="Pfam" id="PF01494">
    <property type="entry name" value="FAD_binding_3"/>
    <property type="match status" value="1"/>
</dbReference>
<dbReference type="PANTHER" id="PTHR46028:SF2">
    <property type="entry name" value="KYNURENINE 3-MONOOXYGENASE"/>
    <property type="match status" value="1"/>
</dbReference>
<proteinExistence type="predicted"/>
<dbReference type="AlphaFoldDB" id="B7JYM4"/>
<comment type="cofactor">
    <cofactor evidence="1">
        <name>FAD</name>
        <dbReference type="ChEBI" id="CHEBI:57692"/>
    </cofactor>
</comment>
<evidence type="ECO:0000313" key="10">
    <source>
        <dbReference type="Proteomes" id="UP000008204"/>
    </source>
</evidence>
<protein>
    <submittedName>
        <fullName evidence="9">Kynurenine 3-monooxygenase</fullName>
        <ecNumber evidence="9">1.14.13.9</ecNumber>
    </submittedName>
</protein>
<evidence type="ECO:0000256" key="6">
    <source>
        <dbReference type="ARBA" id="ARBA00023033"/>
    </source>
</evidence>
<keyword evidence="6 9" id="KW-0503">Monooxygenase</keyword>